<dbReference type="PROSITE" id="PS51257">
    <property type="entry name" value="PROKAR_LIPOPROTEIN"/>
    <property type="match status" value="1"/>
</dbReference>
<dbReference type="Gene3D" id="2.60.40.10">
    <property type="entry name" value="Immunoglobulins"/>
    <property type="match status" value="1"/>
</dbReference>
<dbReference type="InterPro" id="IPR006047">
    <property type="entry name" value="GH13_cat_dom"/>
</dbReference>
<accession>A0A3L9YLF3</accession>
<dbReference type="Pfam" id="PF00128">
    <property type="entry name" value="Alpha-amylase"/>
    <property type="match status" value="1"/>
</dbReference>
<dbReference type="GO" id="GO:0016798">
    <property type="term" value="F:hydrolase activity, acting on glycosyl bonds"/>
    <property type="evidence" value="ECO:0007669"/>
    <property type="project" value="UniProtKB-KW"/>
</dbReference>
<dbReference type="SUPFAM" id="SSF51445">
    <property type="entry name" value="(Trans)glycosidases"/>
    <property type="match status" value="1"/>
</dbReference>
<proteinExistence type="predicted"/>
<keyword evidence="2" id="KW-0378">Hydrolase</keyword>
<evidence type="ECO:0000313" key="3">
    <source>
        <dbReference type="Proteomes" id="UP000271339"/>
    </source>
</evidence>
<dbReference type="SMART" id="SM00642">
    <property type="entry name" value="Aamy"/>
    <property type="match status" value="1"/>
</dbReference>
<evidence type="ECO:0000313" key="2">
    <source>
        <dbReference type="EMBL" id="RMA58838.1"/>
    </source>
</evidence>
<dbReference type="Proteomes" id="UP000271339">
    <property type="component" value="Unassembled WGS sequence"/>
</dbReference>
<keyword evidence="3" id="KW-1185">Reference proteome</keyword>
<dbReference type="InterPro" id="IPR017853">
    <property type="entry name" value="GH"/>
</dbReference>
<dbReference type="InterPro" id="IPR014756">
    <property type="entry name" value="Ig_E-set"/>
</dbReference>
<reference evidence="2 3" key="1">
    <citation type="submission" date="2018-10" db="EMBL/GenBank/DDBJ databases">
        <title>Genomic Encyclopedia of Archaeal and Bacterial Type Strains, Phase II (KMG-II): from individual species to whole genera.</title>
        <authorList>
            <person name="Goeker M."/>
        </authorList>
    </citation>
    <scope>NUCLEOTIDE SEQUENCE [LARGE SCALE GENOMIC DNA]</scope>
    <source>
        <strain evidence="2 3">DSM 23424</strain>
    </source>
</reference>
<keyword evidence="2" id="KW-0326">Glycosidase</keyword>
<dbReference type="RefSeq" id="WP_121907774.1">
    <property type="nucleotide sequence ID" value="NZ_REFC01000013.1"/>
</dbReference>
<dbReference type="OrthoDB" id="9806009at2"/>
<dbReference type="Gene3D" id="3.20.20.80">
    <property type="entry name" value="Glycosidases"/>
    <property type="match status" value="1"/>
</dbReference>
<name>A0A3L9YLF3_9FLAO</name>
<dbReference type="InterPro" id="IPR013783">
    <property type="entry name" value="Ig-like_fold"/>
</dbReference>
<protein>
    <submittedName>
        <fullName evidence="2">Glycosidase</fullName>
    </submittedName>
</protein>
<dbReference type="AlphaFoldDB" id="A0A3L9YLF3"/>
<organism evidence="2 3">
    <name type="scientific">Ulvibacter antarcticus</name>
    <dbReference type="NCBI Taxonomy" id="442714"/>
    <lineage>
        <taxon>Bacteria</taxon>
        <taxon>Pseudomonadati</taxon>
        <taxon>Bacteroidota</taxon>
        <taxon>Flavobacteriia</taxon>
        <taxon>Flavobacteriales</taxon>
        <taxon>Flavobacteriaceae</taxon>
        <taxon>Ulvibacter</taxon>
    </lineage>
</organism>
<dbReference type="PANTHER" id="PTHR10357">
    <property type="entry name" value="ALPHA-AMYLASE FAMILY MEMBER"/>
    <property type="match status" value="1"/>
</dbReference>
<evidence type="ECO:0000259" key="1">
    <source>
        <dbReference type="SMART" id="SM00642"/>
    </source>
</evidence>
<dbReference type="SUPFAM" id="SSF81296">
    <property type="entry name" value="E set domains"/>
    <property type="match status" value="1"/>
</dbReference>
<feature type="domain" description="Glycosyl hydrolase family 13 catalytic" evidence="1">
    <location>
        <begin position="299"/>
        <end position="691"/>
    </location>
</feature>
<sequence>MKFLYSILALVLLIACKQSEGQTAEKSIINGTATPIYLDEDEGEIVLTDYFTDTTVIDSIASGTDFEAALIENNALLRYKMNPETPLVTNLRIWTSGIANDIPIFKSTKKSFEIKVPKSLGDFSELQLKGEFTNWQLQPFELKDNQWVYTNVVTPGEHQYILVGDGIEMKDPTNSNSISNGMGGTNSLLSIATNEEKIPFLKTQNISEEGFTLTTSNPVLSIVAYSDNQRIASENITNQNDVISIKLPKNNSKRSHIRVYAANEFGRSNDVLIPLSEGKIITNASQLVRTDFQTQVMYFLMVDRFKDGDASNTKKVVNDSILPKANYYGGDLQGVLDKINDGYFKELGINTIWLSPITQNPEGAYGLWPEPLTKFSGYHGYWPISNTKIDYRFGSEAIFKELIAKAHDNGMNVILDYVANHVHKEHPLYKQHPDWATQLYLPDGSLNTERWDDHRLTTWFDTFMPTLDFSKPEVVEKMTDSAAYWVTHYDLDGFRHDATKHIQLEFWRTLTKKVKERTDRPIFQIGETYGSPELIRSYINTGMLQAQFDFNLYDTEVNAFATAASFDRLATTLKQGLDYYGSHHLMGNISGNQDRARFISYASGDVRFDEDAKKAGWTREIKMSDTTAYNKLAMLQAFNLTTPGIPCIYYGDEYGSIGANDPDNRKMMKFDDLDAHEKQLKAQVEALIHARRNSMALQYGSTEVLQANATAMVIRRHYFNDTETVIFNKGTEAITFEGITVAPNNYKLVKQ</sequence>
<gene>
    <name evidence="2" type="ORF">BXY75_2217</name>
</gene>
<dbReference type="GO" id="GO:0005975">
    <property type="term" value="P:carbohydrate metabolic process"/>
    <property type="evidence" value="ECO:0007669"/>
    <property type="project" value="InterPro"/>
</dbReference>
<dbReference type="EMBL" id="REFC01000013">
    <property type="protein sequence ID" value="RMA58838.1"/>
    <property type="molecule type" value="Genomic_DNA"/>
</dbReference>
<comment type="caution">
    <text evidence="2">The sequence shown here is derived from an EMBL/GenBank/DDBJ whole genome shotgun (WGS) entry which is preliminary data.</text>
</comment>